<dbReference type="CDD" id="cd00070">
    <property type="entry name" value="GLECT"/>
    <property type="match status" value="1"/>
</dbReference>
<dbReference type="GO" id="GO:0043236">
    <property type="term" value="F:laminin binding"/>
    <property type="evidence" value="ECO:0007669"/>
    <property type="project" value="TreeGrafter"/>
</dbReference>
<dbReference type="SUPFAM" id="SSF49899">
    <property type="entry name" value="Concanavalin A-like lectins/glucanases"/>
    <property type="match status" value="1"/>
</dbReference>
<sequence>MRPRHAYDKVFEKSQAPSGGWAVIMCPSRIVHSMKHNIRAESSCGFADLMLKNMSFKVGQTLTVTGVPKADATKFSINVGHSEGELALHMNPRFEANRDHRILALNSYQGGKWGEHVAYGVFPFNQGEEFKVKITFTSEEFHITLPDGSEIRFPNRFHAEKYRYLLFDGEAKIQGIEIK</sequence>
<evidence type="ECO:0000256" key="1">
    <source>
        <dbReference type="ARBA" id="ARBA00022734"/>
    </source>
</evidence>
<dbReference type="RefSeq" id="XP_030638817.1">
    <property type="nucleotide sequence ID" value="XM_030782957.1"/>
</dbReference>
<dbReference type="GO" id="GO:0005615">
    <property type="term" value="C:extracellular space"/>
    <property type="evidence" value="ECO:0007669"/>
    <property type="project" value="TreeGrafter"/>
</dbReference>
<dbReference type="Pfam" id="PF00337">
    <property type="entry name" value="Gal-bind_lectin"/>
    <property type="match status" value="1"/>
</dbReference>
<dbReference type="SMART" id="SM00276">
    <property type="entry name" value="GLECT"/>
    <property type="match status" value="1"/>
</dbReference>
<dbReference type="GO" id="GO:0030246">
    <property type="term" value="F:carbohydrate binding"/>
    <property type="evidence" value="ECO:0007669"/>
    <property type="project" value="UniProtKB-UniRule"/>
</dbReference>
<reference evidence="5" key="1">
    <citation type="submission" date="2025-08" db="UniProtKB">
        <authorList>
            <consortium name="RefSeq"/>
        </authorList>
    </citation>
    <scope>IDENTIFICATION</scope>
</reference>
<organism evidence="4 5">
    <name type="scientific">Chanos chanos</name>
    <name type="common">Milkfish</name>
    <name type="synonym">Mugil chanos</name>
    <dbReference type="NCBI Taxonomy" id="29144"/>
    <lineage>
        <taxon>Eukaryota</taxon>
        <taxon>Metazoa</taxon>
        <taxon>Chordata</taxon>
        <taxon>Craniata</taxon>
        <taxon>Vertebrata</taxon>
        <taxon>Euteleostomi</taxon>
        <taxon>Actinopterygii</taxon>
        <taxon>Neopterygii</taxon>
        <taxon>Teleostei</taxon>
        <taxon>Ostariophysi</taxon>
        <taxon>Gonorynchiformes</taxon>
        <taxon>Chanidae</taxon>
        <taxon>Chanos</taxon>
    </lineage>
</organism>
<feature type="domain" description="Galectin" evidence="3">
    <location>
        <begin position="48"/>
        <end position="179"/>
    </location>
</feature>
<dbReference type="GO" id="GO:0016936">
    <property type="term" value="F:galactoside binding"/>
    <property type="evidence" value="ECO:0007669"/>
    <property type="project" value="TreeGrafter"/>
</dbReference>
<dbReference type="FunFam" id="2.60.120.200:FF:000021">
    <property type="entry name" value="Galectin"/>
    <property type="match status" value="1"/>
</dbReference>
<dbReference type="InParanoid" id="A0A6J2W3P5"/>
<evidence type="ECO:0000256" key="2">
    <source>
        <dbReference type="RuleBase" id="RU102079"/>
    </source>
</evidence>
<evidence type="ECO:0000313" key="5">
    <source>
        <dbReference type="RefSeq" id="XP_030638817.1"/>
    </source>
</evidence>
<evidence type="ECO:0000259" key="3">
    <source>
        <dbReference type="PROSITE" id="PS51304"/>
    </source>
</evidence>
<name>A0A6J2W3P5_CHACN</name>
<dbReference type="GeneID" id="115819402"/>
<keyword evidence="1 2" id="KW-0430">Lectin</keyword>
<protein>
    <recommendedName>
        <fullName evidence="2">Galectin</fullName>
    </recommendedName>
</protein>
<accession>A0A6J2W3P5</accession>
<evidence type="ECO:0000313" key="4">
    <source>
        <dbReference type="Proteomes" id="UP000504632"/>
    </source>
</evidence>
<dbReference type="SMART" id="SM00908">
    <property type="entry name" value="Gal-bind_lectin"/>
    <property type="match status" value="1"/>
</dbReference>
<dbReference type="InterPro" id="IPR001079">
    <property type="entry name" value="Galectin_CRD"/>
</dbReference>
<dbReference type="InterPro" id="IPR044156">
    <property type="entry name" value="Galectin-like"/>
</dbReference>
<dbReference type="PROSITE" id="PS51304">
    <property type="entry name" value="GALECTIN"/>
    <property type="match status" value="1"/>
</dbReference>
<dbReference type="InterPro" id="IPR013320">
    <property type="entry name" value="ConA-like_dom_sf"/>
</dbReference>
<dbReference type="Proteomes" id="UP000504632">
    <property type="component" value="Chromosome 8"/>
</dbReference>
<dbReference type="OrthoDB" id="8443340at2759"/>
<dbReference type="Gene3D" id="2.60.120.200">
    <property type="match status" value="1"/>
</dbReference>
<keyword evidence="4" id="KW-1185">Reference proteome</keyword>
<dbReference type="AlphaFoldDB" id="A0A6J2W3P5"/>
<proteinExistence type="predicted"/>
<dbReference type="PANTHER" id="PTHR11346">
    <property type="entry name" value="GALECTIN"/>
    <property type="match status" value="1"/>
</dbReference>
<gene>
    <name evidence="5" type="primary">LOC115819402</name>
</gene>
<dbReference type="PANTHER" id="PTHR11346:SF112">
    <property type="entry name" value="GALECTIN"/>
    <property type="match status" value="1"/>
</dbReference>